<sequence>MRVRAVFQGEEPVVLPWNYPHLLHGYLYGAIARANPEFGTFLHEEGFTADHRYKLLVFSKIFSKESKALPGGLKVTPPLTWWFSSPLDAPIEALVKTLVLEGEVCLGNIRLYVEKVEIEGIPDISGKMLCETISPVVASTGAKKEGKLVKRFLSPDDEDFRRVIEVNLLRKAKALGITFDHTININIEPVGKWRSRLFTVQGTNVKGYEGRFCD</sequence>
<reference evidence="8" key="1">
    <citation type="submission" date="2016-11" db="EMBL/GenBank/DDBJ databases">
        <authorList>
            <person name="Varghese N."/>
            <person name="Submissions S."/>
        </authorList>
    </citation>
    <scope>NUCLEOTIDE SEQUENCE [LARGE SCALE GENOMIC DNA]</scope>
    <source>
        <strain evidence="8">DSM 18802</strain>
    </source>
</reference>
<comment type="similarity">
    <text evidence="1">Belongs to the CRISPR-associated protein Cas6/Cse3/CasE family.</text>
</comment>
<feature type="domain" description="CRISPR associated protein Cas6 C-terminal" evidence="6">
    <location>
        <begin position="123"/>
        <end position="212"/>
    </location>
</feature>
<dbReference type="Pfam" id="PF01881">
    <property type="entry name" value="Cas_Cas6_C"/>
    <property type="match status" value="1"/>
</dbReference>
<evidence type="ECO:0000256" key="4">
    <source>
        <dbReference type="PIRSR" id="PIRSR005054-1"/>
    </source>
</evidence>
<name>A0A1M7LF16_9FIRM</name>
<feature type="active site" description="Proton donor" evidence="5">
    <location>
        <position position="43"/>
    </location>
</feature>
<evidence type="ECO:0000313" key="7">
    <source>
        <dbReference type="EMBL" id="SHM76577.1"/>
    </source>
</evidence>
<dbReference type="PANTHER" id="PTHR36984">
    <property type="entry name" value="CRISPR-ASSOCIATED ENDORIBONUCLEASE CAS6 1"/>
    <property type="match status" value="1"/>
</dbReference>
<dbReference type="InterPro" id="IPR010156">
    <property type="entry name" value="CRISPR-assoc_prot_Cas6"/>
</dbReference>
<evidence type="ECO:0000313" key="8">
    <source>
        <dbReference type="Proteomes" id="UP000184375"/>
    </source>
</evidence>
<dbReference type="Gene3D" id="3.30.70.1900">
    <property type="match status" value="1"/>
</dbReference>
<dbReference type="GO" id="GO:0051607">
    <property type="term" value="P:defense response to virus"/>
    <property type="evidence" value="ECO:0007669"/>
    <property type="project" value="UniProtKB-KW"/>
</dbReference>
<accession>A0A1M7LF16</accession>
<dbReference type="GO" id="GO:0003723">
    <property type="term" value="F:RNA binding"/>
    <property type="evidence" value="ECO:0007669"/>
    <property type="project" value="UniProtKB-KW"/>
</dbReference>
<evidence type="ECO:0000259" key="6">
    <source>
        <dbReference type="Pfam" id="PF01881"/>
    </source>
</evidence>
<gene>
    <name evidence="7" type="ORF">SAMN05660826_01887</name>
</gene>
<feature type="site" description="Transition state stabilizer" evidence="4">
    <location>
        <position position="54"/>
    </location>
</feature>
<evidence type="ECO:0000256" key="1">
    <source>
        <dbReference type="ARBA" id="ARBA00005937"/>
    </source>
</evidence>
<dbReference type="InterPro" id="IPR049435">
    <property type="entry name" value="Cas_Cas6_C"/>
</dbReference>
<dbReference type="EMBL" id="FRCR01000012">
    <property type="protein sequence ID" value="SHM76577.1"/>
    <property type="molecule type" value="Genomic_DNA"/>
</dbReference>
<dbReference type="InterPro" id="IPR045747">
    <property type="entry name" value="CRISPR-assoc_prot_Cas6_N_sf"/>
</dbReference>
<dbReference type="GO" id="GO:0016788">
    <property type="term" value="F:hydrolase activity, acting on ester bonds"/>
    <property type="evidence" value="ECO:0007669"/>
    <property type="project" value="InterPro"/>
</dbReference>
<dbReference type="NCBIfam" id="TIGR01877">
    <property type="entry name" value="cas_cas6"/>
    <property type="match status" value="1"/>
</dbReference>
<keyword evidence="8" id="KW-1185">Reference proteome</keyword>
<dbReference type="PANTHER" id="PTHR36984:SF1">
    <property type="entry name" value="CRISPR-ASSOCIATED ENDORIBONUCLEASE CAS6 1"/>
    <property type="match status" value="1"/>
</dbReference>
<evidence type="ECO:0000256" key="3">
    <source>
        <dbReference type="ARBA" id="ARBA00023118"/>
    </source>
</evidence>
<evidence type="ECO:0000256" key="2">
    <source>
        <dbReference type="ARBA" id="ARBA00022884"/>
    </source>
</evidence>
<proteinExistence type="inferred from homology"/>
<dbReference type="STRING" id="447595.SAMN05660826_01887"/>
<evidence type="ECO:0000256" key="5">
    <source>
        <dbReference type="PIRSR" id="PIRSR005054-50"/>
    </source>
</evidence>
<dbReference type="Gene3D" id="3.30.70.1890">
    <property type="match status" value="1"/>
</dbReference>
<organism evidence="7 8">
    <name type="scientific">Caldanaerovirga acetigignens</name>
    <dbReference type="NCBI Taxonomy" id="447595"/>
    <lineage>
        <taxon>Bacteria</taxon>
        <taxon>Bacillati</taxon>
        <taxon>Bacillota</taxon>
        <taxon>Clostridia</taxon>
        <taxon>Thermosediminibacterales</taxon>
        <taxon>Thermosediminibacteraceae</taxon>
        <taxon>Caldanaerovirga</taxon>
    </lineage>
</organism>
<protein>
    <submittedName>
        <fullName evidence="7">CRISPR-associated endoribonuclease Cas6</fullName>
    </submittedName>
</protein>
<dbReference type="PIRSF" id="PIRSF005054">
    <property type="entry name" value="PF1131"/>
    <property type="match status" value="1"/>
</dbReference>
<feature type="active site" description="Proton acceptor" evidence="5">
    <location>
        <position position="28"/>
    </location>
</feature>
<dbReference type="AlphaFoldDB" id="A0A1M7LF16"/>
<dbReference type="Pfam" id="PF21350">
    <property type="entry name" value="Cas6_I-A"/>
    <property type="match status" value="1"/>
</dbReference>
<keyword evidence="2" id="KW-0694">RNA-binding</keyword>
<keyword evidence="3" id="KW-0051">Antiviral defense</keyword>
<dbReference type="RefSeq" id="WP_198409428.1">
    <property type="nucleotide sequence ID" value="NZ_FRCR01000012.1"/>
</dbReference>
<dbReference type="CDD" id="cd21140">
    <property type="entry name" value="Cas6_I-like"/>
    <property type="match status" value="1"/>
</dbReference>
<dbReference type="Proteomes" id="UP000184375">
    <property type="component" value="Unassembled WGS sequence"/>
</dbReference>